<sequence>MGTHPPHWRVPLAQGRRRLGCHSALSRNRPLVLPAWFQKHWGGEVRHMQTKLLPNDIGLTEHRTPEGYPLTAATPERAILELLHLAPKEFDLVEACQIVEGMTSLRPKLMQSLLEACTSVKVRRLFLYLAERADLPVMRHVKVDQIDLGSGDRSLAKMGRYVPKYRLLLPRELVSSGN</sequence>
<evidence type="ECO:0000313" key="2">
    <source>
        <dbReference type="Proteomes" id="UP001380365"/>
    </source>
</evidence>
<evidence type="ECO:0000313" key="1">
    <source>
        <dbReference type="EMBL" id="MEJ5096565.1"/>
    </source>
</evidence>
<accession>A0ABU8QAM5</accession>
<protein>
    <submittedName>
        <fullName evidence="1">Type IV toxin-antitoxin system AbiEi family antitoxin domain-containing protein</fullName>
    </submittedName>
</protein>
<comment type="caution">
    <text evidence="1">The sequence shown here is derived from an EMBL/GenBank/DDBJ whole genome shotgun (WGS) entry which is preliminary data.</text>
</comment>
<dbReference type="RefSeq" id="WP_274611284.1">
    <property type="nucleotide sequence ID" value="NZ_JBBGZA010000003.1"/>
</dbReference>
<name>A0ABU8QAM5_9SPHN</name>
<reference evidence="1 2" key="1">
    <citation type="submission" date="2023-12" db="EMBL/GenBank/DDBJ databases">
        <title>Gut-associated functions are favored during microbiome assembly across C. elegans life.</title>
        <authorList>
            <person name="Zimmermann J."/>
        </authorList>
    </citation>
    <scope>NUCLEOTIDE SEQUENCE [LARGE SCALE GENOMIC DNA]</scope>
    <source>
        <strain evidence="1 2">JUb134</strain>
    </source>
</reference>
<dbReference type="EMBL" id="JBBGZA010000003">
    <property type="protein sequence ID" value="MEJ5096565.1"/>
    <property type="molecule type" value="Genomic_DNA"/>
</dbReference>
<keyword evidence="2" id="KW-1185">Reference proteome</keyword>
<dbReference type="Pfam" id="PF11459">
    <property type="entry name" value="AbiEi_3"/>
    <property type="match status" value="1"/>
</dbReference>
<organism evidence="1 2">
    <name type="scientific">Sphingomonas molluscorum</name>
    <dbReference type="NCBI Taxonomy" id="418184"/>
    <lineage>
        <taxon>Bacteria</taxon>
        <taxon>Pseudomonadati</taxon>
        <taxon>Pseudomonadota</taxon>
        <taxon>Alphaproteobacteria</taxon>
        <taxon>Sphingomonadales</taxon>
        <taxon>Sphingomonadaceae</taxon>
        <taxon>Sphingomonas</taxon>
    </lineage>
</organism>
<proteinExistence type="predicted"/>
<gene>
    <name evidence="1" type="ORF">WH159_18800</name>
</gene>
<dbReference type="InterPro" id="IPR021561">
    <property type="entry name" value="AbiEi_3"/>
</dbReference>
<dbReference type="Proteomes" id="UP001380365">
    <property type="component" value="Unassembled WGS sequence"/>
</dbReference>